<evidence type="ECO:0000256" key="5">
    <source>
        <dbReference type="ARBA" id="ARBA00022989"/>
    </source>
</evidence>
<evidence type="ECO:0000256" key="1">
    <source>
        <dbReference type="ARBA" id="ARBA00004141"/>
    </source>
</evidence>
<feature type="transmembrane region" description="Helical" evidence="8">
    <location>
        <begin position="261"/>
        <end position="285"/>
    </location>
</feature>
<dbReference type="GeneID" id="93486031"/>
<organism evidence="9 10">
    <name type="scientific">Negativicoccus succinicivorans</name>
    <dbReference type="NCBI Taxonomy" id="620903"/>
    <lineage>
        <taxon>Bacteria</taxon>
        <taxon>Bacillati</taxon>
        <taxon>Bacillota</taxon>
        <taxon>Negativicutes</taxon>
        <taxon>Veillonellales</taxon>
        <taxon>Veillonellaceae</taxon>
        <taxon>Negativicoccus</taxon>
    </lineage>
</organism>
<dbReference type="PROSITE" id="PS50283">
    <property type="entry name" value="NA_SOLUT_SYMP_3"/>
    <property type="match status" value="1"/>
</dbReference>
<feature type="transmembrane region" description="Helical" evidence="8">
    <location>
        <begin position="350"/>
        <end position="371"/>
    </location>
</feature>
<dbReference type="RefSeq" id="WP_159822671.1">
    <property type="nucleotide sequence ID" value="NZ_CABWNB010000002.1"/>
</dbReference>
<dbReference type="Proteomes" id="UP000591941">
    <property type="component" value="Unassembled WGS sequence"/>
</dbReference>
<comment type="similarity">
    <text evidence="2 7">Belongs to the sodium:solute symporter (SSF) (TC 2.A.21) family.</text>
</comment>
<feature type="transmembrane region" description="Helical" evidence="8">
    <location>
        <begin position="6"/>
        <end position="25"/>
    </location>
</feature>
<feature type="transmembrane region" description="Helical" evidence="8">
    <location>
        <begin position="413"/>
        <end position="430"/>
    </location>
</feature>
<sequence length="459" mass="48456">MSSFTVWHWGGIFLAFAAVFIAIFATAQKSSLENFSVGGRASGPWLVAGALVGTIVGGSATVGTAQGAVSAGFSAWWFTFGSTLGFILLGKVYAGPLRASGLKTIAEYMAARYGKMAGVATSIVSVLGIFFSLVASGLAGIHFMQILFPVSELTGTVLLLVIVVLYVLAGGIRGTAVSGIVKTVLLYSTLIIAGVYAWRGLAQLPATTVWHADWLWPQGGNSWRMFATNCLSVIIGVAVTQSYAQALYSARDAETAARGSYLAAALCMPVGLPLILIGIHTHFMTPSIDAVTALPMFMQMHLPALLAGLGVGAILLSIIGSIAGLSLGAATSIAVDIFESGFGVKGQKRLLFILQAALIMLVLAAFSVSLYRYHSQILYWNFLSFSLRGAGVFLPFLLAIYAKGPTSEKSTTANILFSTLIAVLSIGNDTFTLNPLYVGIGTSACWLLVETIWRRIDRH</sequence>
<comment type="caution">
    <text evidence="9">The sequence shown here is derived from an EMBL/GenBank/DDBJ whole genome shotgun (WGS) entry which is preliminary data.</text>
</comment>
<reference evidence="9 10" key="1">
    <citation type="submission" date="2020-08" db="EMBL/GenBank/DDBJ databases">
        <title>Genomic Encyclopedia of Type Strains, Phase IV (KMG-IV): sequencing the most valuable type-strain genomes for metagenomic binning, comparative biology and taxonomic classification.</title>
        <authorList>
            <person name="Goeker M."/>
        </authorList>
    </citation>
    <scope>NUCLEOTIDE SEQUENCE [LARGE SCALE GENOMIC DNA]</scope>
    <source>
        <strain evidence="9 10">DSM 21255</strain>
    </source>
</reference>
<feature type="transmembrane region" description="Helical" evidence="8">
    <location>
        <begin position="116"/>
        <end position="141"/>
    </location>
</feature>
<feature type="transmembrane region" description="Helical" evidence="8">
    <location>
        <begin position="377"/>
        <end position="401"/>
    </location>
</feature>
<dbReference type="Gene3D" id="1.20.1730.10">
    <property type="entry name" value="Sodium/glucose cotransporter"/>
    <property type="match status" value="1"/>
</dbReference>
<dbReference type="Pfam" id="PF00474">
    <property type="entry name" value="SSF"/>
    <property type="match status" value="1"/>
</dbReference>
<proteinExistence type="inferred from homology"/>
<keyword evidence="3" id="KW-0813">Transport</keyword>
<dbReference type="EMBL" id="JACHHI010000003">
    <property type="protein sequence ID" value="MBB6477720.1"/>
    <property type="molecule type" value="Genomic_DNA"/>
</dbReference>
<comment type="subcellular location">
    <subcellularLocation>
        <location evidence="1">Membrane</location>
        <topology evidence="1">Multi-pass membrane protein</topology>
    </subcellularLocation>
</comment>
<gene>
    <name evidence="9" type="ORF">HNR45_000753</name>
</gene>
<dbReference type="InterPro" id="IPR050277">
    <property type="entry name" value="Sodium:Solute_Symporter"/>
</dbReference>
<keyword evidence="4 8" id="KW-0812">Transmembrane</keyword>
<dbReference type="CDD" id="cd10322">
    <property type="entry name" value="SLC5sbd"/>
    <property type="match status" value="1"/>
</dbReference>
<evidence type="ECO:0000313" key="9">
    <source>
        <dbReference type="EMBL" id="MBB6477720.1"/>
    </source>
</evidence>
<keyword evidence="10" id="KW-1185">Reference proteome</keyword>
<evidence type="ECO:0000256" key="2">
    <source>
        <dbReference type="ARBA" id="ARBA00006434"/>
    </source>
</evidence>
<accession>A0A841R3S4</accession>
<feature type="transmembrane region" description="Helical" evidence="8">
    <location>
        <begin position="184"/>
        <end position="202"/>
    </location>
</feature>
<feature type="transmembrane region" description="Helical" evidence="8">
    <location>
        <begin position="45"/>
        <end position="69"/>
    </location>
</feature>
<dbReference type="AlphaFoldDB" id="A0A841R3S4"/>
<dbReference type="GO" id="GO:0005886">
    <property type="term" value="C:plasma membrane"/>
    <property type="evidence" value="ECO:0007669"/>
    <property type="project" value="TreeGrafter"/>
</dbReference>
<dbReference type="InterPro" id="IPR001734">
    <property type="entry name" value="Na/solute_symporter"/>
</dbReference>
<evidence type="ECO:0000256" key="3">
    <source>
        <dbReference type="ARBA" id="ARBA00022448"/>
    </source>
</evidence>
<name>A0A841R3S4_9FIRM</name>
<dbReference type="PANTHER" id="PTHR48086">
    <property type="entry name" value="SODIUM/PROLINE SYMPORTER-RELATED"/>
    <property type="match status" value="1"/>
</dbReference>
<dbReference type="OrthoDB" id="9781232at2"/>
<feature type="transmembrane region" description="Helical" evidence="8">
    <location>
        <begin position="75"/>
        <end position="95"/>
    </location>
</feature>
<feature type="transmembrane region" description="Helical" evidence="8">
    <location>
        <begin position="153"/>
        <end position="172"/>
    </location>
</feature>
<keyword evidence="6 8" id="KW-0472">Membrane</keyword>
<evidence type="ECO:0000256" key="8">
    <source>
        <dbReference type="SAM" id="Phobius"/>
    </source>
</evidence>
<feature type="transmembrane region" description="Helical" evidence="8">
    <location>
        <begin position="305"/>
        <end position="338"/>
    </location>
</feature>
<dbReference type="PANTHER" id="PTHR48086:SF7">
    <property type="entry name" value="SODIUM-SOLUTE SYMPORTER-RELATED"/>
    <property type="match status" value="1"/>
</dbReference>
<evidence type="ECO:0000256" key="7">
    <source>
        <dbReference type="RuleBase" id="RU362091"/>
    </source>
</evidence>
<evidence type="ECO:0000256" key="6">
    <source>
        <dbReference type="ARBA" id="ARBA00023136"/>
    </source>
</evidence>
<dbReference type="InterPro" id="IPR038377">
    <property type="entry name" value="Na/Glc_symporter_sf"/>
</dbReference>
<feature type="transmembrane region" description="Helical" evidence="8">
    <location>
        <begin position="436"/>
        <end position="453"/>
    </location>
</feature>
<evidence type="ECO:0000313" key="10">
    <source>
        <dbReference type="Proteomes" id="UP000591941"/>
    </source>
</evidence>
<protein>
    <submittedName>
        <fullName evidence="9">SSS family solute:Na+ symporter</fullName>
    </submittedName>
</protein>
<feature type="transmembrane region" description="Helical" evidence="8">
    <location>
        <begin position="222"/>
        <end position="240"/>
    </location>
</feature>
<dbReference type="GO" id="GO:0022857">
    <property type="term" value="F:transmembrane transporter activity"/>
    <property type="evidence" value="ECO:0007669"/>
    <property type="project" value="InterPro"/>
</dbReference>
<evidence type="ECO:0000256" key="4">
    <source>
        <dbReference type="ARBA" id="ARBA00022692"/>
    </source>
</evidence>
<keyword evidence="5 8" id="KW-1133">Transmembrane helix</keyword>